<organism evidence="7 8">
    <name type="scientific">Phaeobacter inhibens</name>
    <dbReference type="NCBI Taxonomy" id="221822"/>
    <lineage>
        <taxon>Bacteria</taxon>
        <taxon>Pseudomonadati</taxon>
        <taxon>Pseudomonadota</taxon>
        <taxon>Alphaproteobacteria</taxon>
        <taxon>Rhodobacterales</taxon>
        <taxon>Roseobacteraceae</taxon>
        <taxon>Phaeobacter</taxon>
    </lineage>
</organism>
<keyword evidence="9" id="KW-1185">Reference proteome</keyword>
<keyword evidence="3" id="KW-0238">DNA-binding</keyword>
<reference evidence="7 8" key="1">
    <citation type="journal article" date="2017" name="Front. Microbiol.">
        <title>Phaeobacter piscinae sp. nov., a species of the Roseobacter group and potential aquaculture probiont.</title>
        <authorList>
            <person name="Sonnenschein E.C."/>
            <person name="Phippen C.B.W."/>
            <person name="Nielsen K.F."/>
            <person name="Mateiu R.V."/>
            <person name="Melchiorsen J."/>
            <person name="Gram L."/>
            <person name="Overmann J."/>
            <person name="Freese H.M."/>
        </authorList>
    </citation>
    <scope>NUCLEOTIDE SEQUENCE [LARGE SCALE GENOMIC DNA]</scope>
    <source>
        <strain evidence="7 8">P88</strain>
    </source>
</reference>
<evidence type="ECO:0000313" key="9">
    <source>
        <dbReference type="Proteomes" id="UP000236536"/>
    </source>
</evidence>
<keyword evidence="4" id="KW-0804">Transcription</keyword>
<dbReference type="GO" id="GO:0003700">
    <property type="term" value="F:DNA-binding transcription factor activity"/>
    <property type="evidence" value="ECO:0007669"/>
    <property type="project" value="InterPro"/>
</dbReference>
<evidence type="ECO:0000313" key="6">
    <source>
        <dbReference type="EMBL" id="AUQ94021.1"/>
    </source>
</evidence>
<dbReference type="Pfam" id="PF03466">
    <property type="entry name" value="LysR_substrate"/>
    <property type="match status" value="1"/>
</dbReference>
<evidence type="ECO:0000256" key="1">
    <source>
        <dbReference type="ARBA" id="ARBA00009437"/>
    </source>
</evidence>
<dbReference type="Proteomes" id="UP000236536">
    <property type="component" value="Chromosome"/>
</dbReference>
<gene>
    <name evidence="6" type="ORF">PhaeoP66_01222</name>
    <name evidence="7" type="ORF">PhaeoP88_02181</name>
</gene>
<evidence type="ECO:0000256" key="4">
    <source>
        <dbReference type="ARBA" id="ARBA00023163"/>
    </source>
</evidence>
<dbReference type="GO" id="GO:0003677">
    <property type="term" value="F:DNA binding"/>
    <property type="evidence" value="ECO:0007669"/>
    <property type="project" value="UniProtKB-KW"/>
</dbReference>
<dbReference type="InterPro" id="IPR005119">
    <property type="entry name" value="LysR_subst-bd"/>
</dbReference>
<evidence type="ECO:0000313" key="7">
    <source>
        <dbReference type="EMBL" id="AUQ99542.1"/>
    </source>
</evidence>
<reference evidence="6 9" key="3">
    <citation type="journal article" date="2017" name="Int. J. Syst. Evol. Microbiol.">
        <title>Adaptation of Surface-Associated Bacteria to the Open Ocean: A Genomically Distinct Subpopulation of Phaeobacter gallaeciensis Colonizes Pacific Mesozooplankton.</title>
        <authorList>
            <person name="Freese H.M."/>
            <person name="Methner A."/>
            <person name="Overmann J."/>
        </authorList>
    </citation>
    <scope>NUCLEOTIDE SEQUENCE [LARGE SCALE GENOMIC DNA]</scope>
    <source>
        <strain evidence="6 9">P66</strain>
    </source>
</reference>
<evidence type="ECO:0000256" key="2">
    <source>
        <dbReference type="ARBA" id="ARBA00023015"/>
    </source>
</evidence>
<dbReference type="Gene3D" id="3.40.190.290">
    <property type="match status" value="1"/>
</dbReference>
<dbReference type="InterPro" id="IPR036390">
    <property type="entry name" value="WH_DNA-bd_sf"/>
</dbReference>
<evidence type="ECO:0000256" key="3">
    <source>
        <dbReference type="ARBA" id="ARBA00023125"/>
    </source>
</evidence>
<dbReference type="Gene3D" id="1.10.10.10">
    <property type="entry name" value="Winged helix-like DNA-binding domain superfamily/Winged helix DNA-binding domain"/>
    <property type="match status" value="1"/>
</dbReference>
<dbReference type="SUPFAM" id="SSF46785">
    <property type="entry name" value="Winged helix' DNA-binding domain"/>
    <property type="match status" value="1"/>
</dbReference>
<sequence>MLETPDLKFFTTLAAAPSLAAAARELEVTPSAVSQRLAQIEARLGLRLVERGRGPVVLTAEGDRLVRRAKTVLTDLSRLNDELVGLRGDVAGPLRIIAPFGFGRIHIAPIIGKLVLEFPSITPDLVLSDDPYGAAASDNWDIIIHIGQLADSSLVQRKLTANKRFLCATPDYLKAHGEPRHPQELLKHACGVIREDQADVTMWSFKDPKGSRHSIRIRPAFASNDGEVVKAWACQGLGIVMRSEWSITRELRENKLRLVMEDYTLSSADVIALVSPKSLRTKRVEHLIDKLIEECTLNRPGIIGGCLG</sequence>
<dbReference type="PANTHER" id="PTHR30537">
    <property type="entry name" value="HTH-TYPE TRANSCRIPTIONAL REGULATOR"/>
    <property type="match status" value="1"/>
</dbReference>
<protein>
    <submittedName>
        <fullName evidence="7">Transcriptional regulator, lysR family</fullName>
    </submittedName>
</protein>
<name>A0A2I7G799_9RHOB</name>
<dbReference type="InterPro" id="IPR000847">
    <property type="entry name" value="LysR_HTH_N"/>
</dbReference>
<accession>A0A2I7G799</accession>
<proteinExistence type="inferred from homology"/>
<dbReference type="SUPFAM" id="SSF53850">
    <property type="entry name" value="Periplasmic binding protein-like II"/>
    <property type="match status" value="1"/>
</dbReference>
<dbReference type="PANTHER" id="PTHR30537:SF5">
    <property type="entry name" value="HTH-TYPE TRANSCRIPTIONAL ACTIVATOR TTDR-RELATED"/>
    <property type="match status" value="1"/>
</dbReference>
<dbReference type="EMBL" id="CP010725">
    <property type="protein sequence ID" value="AUQ99542.1"/>
    <property type="molecule type" value="Genomic_DNA"/>
</dbReference>
<keyword evidence="2" id="KW-0805">Transcription regulation</keyword>
<dbReference type="EMBL" id="CP010705">
    <property type="protein sequence ID" value="AUQ94021.1"/>
    <property type="molecule type" value="Genomic_DNA"/>
</dbReference>
<dbReference type="PROSITE" id="PS50931">
    <property type="entry name" value="HTH_LYSR"/>
    <property type="match status" value="1"/>
</dbReference>
<evidence type="ECO:0000313" key="8">
    <source>
        <dbReference type="Proteomes" id="UP000236447"/>
    </source>
</evidence>
<evidence type="ECO:0000259" key="5">
    <source>
        <dbReference type="PROSITE" id="PS50931"/>
    </source>
</evidence>
<dbReference type="Proteomes" id="UP000236447">
    <property type="component" value="Chromosome"/>
</dbReference>
<reference evidence="8 9" key="2">
    <citation type="journal article" date="2017" name="Genome Biol. Evol.">
        <title>Trajectories and Drivers of Genome Evolution in Surface-Associated Marine Phaeobacter.</title>
        <authorList>
            <person name="Freese H.M."/>
            <person name="Sikorski J."/>
            <person name="Bunk B."/>
            <person name="Scheuner C."/>
            <person name="Meier-Kolthoff J.P."/>
            <person name="Sproer C."/>
            <person name="Gram L."/>
            <person name="Overmann J."/>
        </authorList>
    </citation>
    <scope>NUCLEOTIDE SEQUENCE [LARGE SCALE GENOMIC DNA]</scope>
    <source>
        <strain evidence="6 9">P66</strain>
        <strain evidence="7 8">P88</strain>
    </source>
</reference>
<dbReference type="InterPro" id="IPR036388">
    <property type="entry name" value="WH-like_DNA-bd_sf"/>
</dbReference>
<feature type="domain" description="HTH lysR-type" evidence="5">
    <location>
        <begin position="2"/>
        <end position="59"/>
    </location>
</feature>
<dbReference type="AlphaFoldDB" id="A0A2I7G799"/>
<dbReference type="Pfam" id="PF00126">
    <property type="entry name" value="HTH_1"/>
    <property type="match status" value="1"/>
</dbReference>
<dbReference type="InterPro" id="IPR058163">
    <property type="entry name" value="LysR-type_TF_proteobact-type"/>
</dbReference>
<dbReference type="RefSeq" id="WP_102874005.1">
    <property type="nucleotide sequence ID" value="NZ_CP010599.1"/>
</dbReference>
<comment type="similarity">
    <text evidence="1">Belongs to the LysR transcriptional regulatory family.</text>
</comment>